<evidence type="ECO:0000256" key="1">
    <source>
        <dbReference type="ARBA" id="ARBA00012928"/>
    </source>
</evidence>
<dbReference type="PANTHER" id="PTHR11085:SF4">
    <property type="entry name" value="NAD-DEPENDENT PROTEIN DEACYLASE"/>
    <property type="match status" value="1"/>
</dbReference>
<gene>
    <name evidence="6" type="ORF">RWD45_14760</name>
</gene>
<dbReference type="Gene3D" id="3.30.1600.10">
    <property type="entry name" value="SIR2/SIRT2 'Small Domain"/>
    <property type="match status" value="1"/>
</dbReference>
<dbReference type="NCBIfam" id="NF001753">
    <property type="entry name" value="PRK00481.1-3"/>
    <property type="match status" value="1"/>
</dbReference>
<evidence type="ECO:0000313" key="6">
    <source>
        <dbReference type="EMBL" id="MDY0409599.1"/>
    </source>
</evidence>
<evidence type="ECO:0000256" key="2">
    <source>
        <dbReference type="ARBA" id="ARBA00022679"/>
    </source>
</evidence>
<dbReference type="GO" id="GO:0034979">
    <property type="term" value="F:NAD-dependent protein lysine deacetylase activity"/>
    <property type="evidence" value="ECO:0007669"/>
    <property type="project" value="UniProtKB-EC"/>
</dbReference>
<reference evidence="6 7" key="1">
    <citation type="submission" date="2023-10" db="EMBL/GenBank/DDBJ databases">
        <title>Virgibacillus soli CC-YMP-6 genome.</title>
        <authorList>
            <person name="Miliotis G."/>
            <person name="Sengupta P."/>
            <person name="Hameed A."/>
            <person name="Chuvochina M."/>
            <person name="Mcdonagh F."/>
            <person name="Simpson A.C."/>
            <person name="Singh N.K."/>
            <person name="Rekha P.D."/>
            <person name="Raman K."/>
            <person name="Hugenholtz P."/>
            <person name="Venkateswaran K."/>
        </authorList>
    </citation>
    <scope>NUCLEOTIDE SEQUENCE [LARGE SCALE GENOMIC DNA]</scope>
    <source>
        <strain evidence="6 7">CC-YMP-6</strain>
    </source>
</reference>
<dbReference type="RefSeq" id="WP_320380392.1">
    <property type="nucleotide sequence ID" value="NZ_JAWDIQ010000002.1"/>
</dbReference>
<dbReference type="Gene3D" id="3.40.50.1220">
    <property type="entry name" value="TPP-binding domain"/>
    <property type="match status" value="1"/>
</dbReference>
<dbReference type="Proteomes" id="UP001275315">
    <property type="component" value="Unassembled WGS sequence"/>
</dbReference>
<keyword evidence="7" id="KW-1185">Reference proteome</keyword>
<evidence type="ECO:0000256" key="4">
    <source>
        <dbReference type="PROSITE-ProRule" id="PRU00236"/>
    </source>
</evidence>
<dbReference type="InterPro" id="IPR026591">
    <property type="entry name" value="Sirtuin_cat_small_dom_sf"/>
</dbReference>
<dbReference type="InterPro" id="IPR026590">
    <property type="entry name" value="Ssirtuin_cat_dom"/>
</dbReference>
<name>A0ABU5CTD1_9BACI</name>
<keyword evidence="2 6" id="KW-0808">Transferase</keyword>
<dbReference type="EMBL" id="JAWDIQ010000002">
    <property type="protein sequence ID" value="MDY0409599.1"/>
    <property type="molecule type" value="Genomic_DNA"/>
</dbReference>
<feature type="binding site" evidence="4">
    <location>
        <position position="143"/>
    </location>
    <ligand>
        <name>Zn(2+)</name>
        <dbReference type="ChEBI" id="CHEBI:29105"/>
    </ligand>
</feature>
<keyword evidence="4" id="KW-0479">Metal-binding</keyword>
<dbReference type="EC" id="2.3.1.286" evidence="1"/>
<dbReference type="InterPro" id="IPR050134">
    <property type="entry name" value="NAD-dep_sirtuin_deacylases"/>
</dbReference>
<accession>A0ABU5CTD1</accession>
<feature type="binding site" evidence="4">
    <location>
        <position position="127"/>
    </location>
    <ligand>
        <name>Zn(2+)</name>
        <dbReference type="ChEBI" id="CHEBI:29105"/>
    </ligand>
</feature>
<protein>
    <recommendedName>
        <fullName evidence="1">protein acetyllysine N-acetyltransferase</fullName>
        <ecNumber evidence="1">2.3.1.286</ecNumber>
    </recommendedName>
</protein>
<dbReference type="PANTHER" id="PTHR11085">
    <property type="entry name" value="NAD-DEPENDENT PROTEIN DEACYLASE SIRTUIN-5, MITOCHONDRIAL-RELATED"/>
    <property type="match status" value="1"/>
</dbReference>
<keyword evidence="3" id="KW-0520">NAD</keyword>
<evidence type="ECO:0000313" key="7">
    <source>
        <dbReference type="Proteomes" id="UP001275315"/>
    </source>
</evidence>
<feature type="domain" description="Deacetylase sirtuin-type" evidence="5">
    <location>
        <begin position="1"/>
        <end position="243"/>
    </location>
</feature>
<evidence type="ECO:0000259" key="5">
    <source>
        <dbReference type="PROSITE" id="PS50305"/>
    </source>
</evidence>
<dbReference type="InterPro" id="IPR003000">
    <property type="entry name" value="Sirtuin"/>
</dbReference>
<dbReference type="PROSITE" id="PS50305">
    <property type="entry name" value="SIRTUIN"/>
    <property type="match status" value="1"/>
</dbReference>
<evidence type="ECO:0000256" key="3">
    <source>
        <dbReference type="ARBA" id="ARBA00023027"/>
    </source>
</evidence>
<dbReference type="SUPFAM" id="SSF52467">
    <property type="entry name" value="DHS-like NAD/FAD-binding domain"/>
    <property type="match status" value="1"/>
</dbReference>
<dbReference type="Pfam" id="PF02146">
    <property type="entry name" value="SIR2"/>
    <property type="match status" value="1"/>
</dbReference>
<feature type="active site" description="Proton acceptor" evidence="4">
    <location>
        <position position="116"/>
    </location>
</feature>
<keyword evidence="6" id="KW-0012">Acyltransferase</keyword>
<feature type="binding site" evidence="4">
    <location>
        <position position="124"/>
    </location>
    <ligand>
        <name>Zn(2+)</name>
        <dbReference type="ChEBI" id="CHEBI:29105"/>
    </ligand>
</feature>
<feature type="binding site" evidence="4">
    <location>
        <position position="146"/>
    </location>
    <ligand>
        <name>Zn(2+)</name>
        <dbReference type="ChEBI" id="CHEBI:29105"/>
    </ligand>
</feature>
<organism evidence="6 7">
    <name type="scientific">Paracerasibacillus soli</name>
    <dbReference type="NCBI Taxonomy" id="480284"/>
    <lineage>
        <taxon>Bacteria</taxon>
        <taxon>Bacillati</taxon>
        <taxon>Bacillota</taxon>
        <taxon>Bacilli</taxon>
        <taxon>Bacillales</taxon>
        <taxon>Bacillaceae</taxon>
        <taxon>Paracerasibacillus</taxon>
    </lineage>
</organism>
<keyword evidence="4" id="KW-0862">Zinc</keyword>
<comment type="caution">
    <text evidence="6">The sequence shown here is derived from an EMBL/GenBank/DDBJ whole genome shotgun (WGS) entry which is preliminary data.</text>
</comment>
<sequence>MRDVVNEIKHANHLVIFTGAGMSTESGLPDFRSENRGLWEKFNPDELANVQALENNREEFVNFYRYRLQEIKKFQPHAGHRILAKWEEQGLVKGIITQNVDGFHHDAGSHHVMELHGTFRAFHCNDCHKDFDPEVFFQGKDICDTCGGTIRPGIVLFGEMLPENVFIKAEEETLQADVFIVFGSSLTVTPANMFPMLAQERGAKLIIVNRDPTPLDRYADYVIRDKSIKEVLEEWDTQIKNAT</sequence>
<dbReference type="InterPro" id="IPR029035">
    <property type="entry name" value="DHS-like_NAD/FAD-binding_dom"/>
</dbReference>
<proteinExistence type="predicted"/>